<gene>
    <name evidence="2" type="ORF">SAMN05216553_10527</name>
</gene>
<name>A0A1G7QZX1_9PSEU</name>
<proteinExistence type="predicted"/>
<keyword evidence="3" id="KW-1185">Reference proteome</keyword>
<keyword evidence="1" id="KW-0472">Membrane</keyword>
<dbReference type="AlphaFoldDB" id="A0A1G7QZX1"/>
<dbReference type="Proteomes" id="UP000199623">
    <property type="component" value="Unassembled WGS sequence"/>
</dbReference>
<dbReference type="RefSeq" id="WP_090048699.1">
    <property type="nucleotide sequence ID" value="NZ_FNCC01000005.1"/>
</dbReference>
<reference evidence="3" key="1">
    <citation type="submission" date="2016-10" db="EMBL/GenBank/DDBJ databases">
        <authorList>
            <person name="Varghese N."/>
            <person name="Submissions S."/>
        </authorList>
    </citation>
    <scope>NUCLEOTIDE SEQUENCE [LARGE SCALE GENOMIC DNA]</scope>
    <source>
        <strain evidence="3">CGMCC 4.3506</strain>
    </source>
</reference>
<evidence type="ECO:0000256" key="1">
    <source>
        <dbReference type="SAM" id="Phobius"/>
    </source>
</evidence>
<dbReference type="STRING" id="200378.SAMN05216553_10527"/>
<feature type="transmembrane region" description="Helical" evidence="1">
    <location>
        <begin position="35"/>
        <end position="57"/>
    </location>
</feature>
<organism evidence="2 3">
    <name type="scientific">Lentzea fradiae</name>
    <dbReference type="NCBI Taxonomy" id="200378"/>
    <lineage>
        <taxon>Bacteria</taxon>
        <taxon>Bacillati</taxon>
        <taxon>Actinomycetota</taxon>
        <taxon>Actinomycetes</taxon>
        <taxon>Pseudonocardiales</taxon>
        <taxon>Pseudonocardiaceae</taxon>
        <taxon>Lentzea</taxon>
    </lineage>
</organism>
<accession>A0A1G7QZX1</accession>
<keyword evidence="1" id="KW-0812">Transmembrane</keyword>
<keyword evidence="1" id="KW-1133">Transmembrane helix</keyword>
<dbReference type="EMBL" id="FNCC01000005">
    <property type="protein sequence ID" value="SDG04071.1"/>
    <property type="molecule type" value="Genomic_DNA"/>
</dbReference>
<protein>
    <submittedName>
        <fullName evidence="2">Uncharacterized protein</fullName>
    </submittedName>
</protein>
<dbReference type="OrthoDB" id="5065240at2"/>
<evidence type="ECO:0000313" key="3">
    <source>
        <dbReference type="Proteomes" id="UP000199623"/>
    </source>
</evidence>
<feature type="transmembrane region" description="Helical" evidence="1">
    <location>
        <begin position="12"/>
        <end position="29"/>
    </location>
</feature>
<evidence type="ECO:0000313" key="2">
    <source>
        <dbReference type="EMBL" id="SDG04071.1"/>
    </source>
</evidence>
<sequence length="262" mass="28600">MTERNRLLWRRVLLICGLIASAAGVYAWTSFSEDLMTAGPQGVIALIVAISVVVWLWGGEDDSLVPKEFVNLPVGIGTLRSMKRTTLEVNGVPQYDVTFDVATAQGARFTGTQRILLDREIVEELHPGLELPVHHRVDGRTDVAMAFDVDGEDIDLTRLAVQVAQGSLSPELADVARRGLRTKAEVVSFEPTGAIRAGQAVVIVGLRVRRPDGSTFDHVSEKLIGAEELPYLRPGCIVGVRYLPEREDLVVTAVVVPQRGTR</sequence>